<dbReference type="PANTHER" id="PTHR10199:SF100">
    <property type="entry name" value="THROMBOSPONDIN, ISOFORM A"/>
    <property type="match status" value="1"/>
</dbReference>
<feature type="domain" description="TSP C-terminal" evidence="1">
    <location>
        <begin position="1"/>
        <end position="186"/>
    </location>
</feature>
<reference evidence="2 3" key="1">
    <citation type="submission" date="2023-11" db="EMBL/GenBank/DDBJ databases">
        <title>Halocaridina rubra genome assembly.</title>
        <authorList>
            <person name="Smith C."/>
        </authorList>
    </citation>
    <scope>NUCLEOTIDE SEQUENCE [LARGE SCALE GENOMIC DNA]</scope>
    <source>
        <strain evidence="2">EP-1</strain>
        <tissue evidence="2">Whole</tissue>
    </source>
</reference>
<dbReference type="SUPFAM" id="SSF49899">
    <property type="entry name" value="Concanavalin A-like lectins/glucanases"/>
    <property type="match status" value="1"/>
</dbReference>
<evidence type="ECO:0000313" key="2">
    <source>
        <dbReference type="EMBL" id="KAK7072801.1"/>
    </source>
</evidence>
<dbReference type="PANTHER" id="PTHR10199">
    <property type="entry name" value="THROMBOSPONDIN"/>
    <property type="match status" value="1"/>
</dbReference>
<dbReference type="AlphaFoldDB" id="A0AAN8ZXZ9"/>
<dbReference type="GO" id="GO:0007155">
    <property type="term" value="P:cell adhesion"/>
    <property type="evidence" value="ECO:0007669"/>
    <property type="project" value="InterPro"/>
</dbReference>
<dbReference type="Gene3D" id="2.60.120.200">
    <property type="match status" value="1"/>
</dbReference>
<dbReference type="GO" id="GO:0005509">
    <property type="term" value="F:calcium ion binding"/>
    <property type="evidence" value="ECO:0007669"/>
    <property type="project" value="InterPro"/>
</dbReference>
<evidence type="ECO:0000259" key="1">
    <source>
        <dbReference type="PROSITE" id="PS51236"/>
    </source>
</evidence>
<proteinExistence type="predicted"/>
<keyword evidence="3" id="KW-1185">Reference proteome</keyword>
<dbReference type="InterPro" id="IPR013320">
    <property type="entry name" value="ConA-like_dom_sf"/>
</dbReference>
<protein>
    <recommendedName>
        <fullName evidence="1">TSP C-terminal domain-containing protein</fullName>
    </recommendedName>
</protein>
<dbReference type="InterPro" id="IPR008859">
    <property type="entry name" value="Thrombospondin_C"/>
</dbReference>
<dbReference type="PROSITE" id="PS51236">
    <property type="entry name" value="TSP_CTER"/>
    <property type="match status" value="1"/>
</dbReference>
<comment type="caution">
    <text evidence="2">The sequence shown here is derived from an EMBL/GenBank/DDBJ whole genome shotgun (WGS) entry which is preliminary data.</text>
</comment>
<dbReference type="Pfam" id="PF05735">
    <property type="entry name" value="TSP_C"/>
    <property type="match status" value="1"/>
</dbReference>
<evidence type="ECO:0000313" key="3">
    <source>
        <dbReference type="Proteomes" id="UP001381693"/>
    </source>
</evidence>
<organism evidence="2 3">
    <name type="scientific">Halocaridina rubra</name>
    <name type="common">Hawaiian red shrimp</name>
    <dbReference type="NCBI Taxonomy" id="373956"/>
    <lineage>
        <taxon>Eukaryota</taxon>
        <taxon>Metazoa</taxon>
        <taxon>Ecdysozoa</taxon>
        <taxon>Arthropoda</taxon>
        <taxon>Crustacea</taxon>
        <taxon>Multicrustacea</taxon>
        <taxon>Malacostraca</taxon>
        <taxon>Eumalacostraca</taxon>
        <taxon>Eucarida</taxon>
        <taxon>Decapoda</taxon>
        <taxon>Pleocyemata</taxon>
        <taxon>Caridea</taxon>
        <taxon>Atyoidea</taxon>
        <taxon>Atyidae</taxon>
        <taxon>Halocaridina</taxon>
    </lineage>
</organism>
<dbReference type="Proteomes" id="UP001381693">
    <property type="component" value="Unassembled WGS sequence"/>
</dbReference>
<dbReference type="GO" id="GO:0005576">
    <property type="term" value="C:extracellular region"/>
    <property type="evidence" value="ECO:0007669"/>
    <property type="project" value="InterPro"/>
</dbReference>
<sequence length="193" mass="21969">MDGSYLMAPSSSNKDNNRFSDVKYEGSLMFFGKGDDDFAGVVFSYVDRGHFYLVTWKKLKQRDYWHPERVTANAGIQMKLVNTSSSFGQEMRDALWSSQSTLQASVLWTDSKNTGWDYGRLYEWEITHLASTGLINLKISTEGGILAQTGDIYDSTLRGGRLGVFCFSQQEIIWMNLKARCIDSTNFMKMKVI</sequence>
<gene>
    <name evidence="2" type="ORF">SK128_028189</name>
</gene>
<name>A0AAN8ZXZ9_HALRR</name>
<dbReference type="EMBL" id="JAXCGZ010013334">
    <property type="protein sequence ID" value="KAK7072801.1"/>
    <property type="molecule type" value="Genomic_DNA"/>
</dbReference>
<accession>A0AAN8ZXZ9</accession>